<reference evidence="2 3" key="1">
    <citation type="submission" date="2019-10" db="EMBL/GenBank/DDBJ databases">
        <title>Assembly and Annotation for the nematode Trichostrongylus colubriformis.</title>
        <authorList>
            <person name="Martin J."/>
        </authorList>
    </citation>
    <scope>NUCLEOTIDE SEQUENCE [LARGE SCALE GENOMIC DNA]</scope>
    <source>
        <strain evidence="2">G859</strain>
        <tissue evidence="2">Whole worm</tissue>
    </source>
</reference>
<feature type="non-terminal residue" evidence="2">
    <location>
        <position position="1"/>
    </location>
</feature>
<evidence type="ECO:0000313" key="2">
    <source>
        <dbReference type="EMBL" id="KAK5965507.1"/>
    </source>
</evidence>
<gene>
    <name evidence="2" type="ORF">GCK32_018079</name>
</gene>
<protein>
    <recommendedName>
        <fullName evidence="1">C2H2-type domain-containing protein</fullName>
    </recommendedName>
</protein>
<name>A0AAN8IDZ5_TRICO</name>
<sequence length="161" mass="18250">KDGFRQFPCTYASGKPVLQCVICGFKTDTSRRIAMHARHHEDLMKDLGNYPEPCQCGERIRICAEVKESYQRLCHILEKHADDENRLRKAVSSYEADHEPEKMILDTVRSVELTHSTCLTYACSGCDFTSPNSNALIHHSKIHATGSNDDSVVKKELPRKT</sequence>
<accession>A0AAN8IDZ5</accession>
<organism evidence="2 3">
    <name type="scientific">Trichostrongylus colubriformis</name>
    <name type="common">Black scour worm</name>
    <dbReference type="NCBI Taxonomy" id="6319"/>
    <lineage>
        <taxon>Eukaryota</taxon>
        <taxon>Metazoa</taxon>
        <taxon>Ecdysozoa</taxon>
        <taxon>Nematoda</taxon>
        <taxon>Chromadorea</taxon>
        <taxon>Rhabditida</taxon>
        <taxon>Rhabditina</taxon>
        <taxon>Rhabditomorpha</taxon>
        <taxon>Strongyloidea</taxon>
        <taxon>Trichostrongylidae</taxon>
        <taxon>Trichostrongylus</taxon>
    </lineage>
</organism>
<dbReference type="Proteomes" id="UP001331761">
    <property type="component" value="Unassembled WGS sequence"/>
</dbReference>
<feature type="domain" description="C2H2-type" evidence="1">
    <location>
        <begin position="18"/>
        <end position="40"/>
    </location>
</feature>
<dbReference type="InterPro" id="IPR013087">
    <property type="entry name" value="Znf_C2H2_type"/>
</dbReference>
<proteinExistence type="predicted"/>
<dbReference type="SMART" id="SM00355">
    <property type="entry name" value="ZnF_C2H2"/>
    <property type="match status" value="2"/>
</dbReference>
<dbReference type="EMBL" id="WIXE01024552">
    <property type="protein sequence ID" value="KAK5965507.1"/>
    <property type="molecule type" value="Genomic_DNA"/>
</dbReference>
<evidence type="ECO:0000313" key="3">
    <source>
        <dbReference type="Proteomes" id="UP001331761"/>
    </source>
</evidence>
<evidence type="ECO:0000259" key="1">
    <source>
        <dbReference type="SMART" id="SM00355"/>
    </source>
</evidence>
<keyword evidence="3" id="KW-1185">Reference proteome</keyword>
<dbReference type="AlphaFoldDB" id="A0AAN8IDZ5"/>
<comment type="caution">
    <text evidence="2">The sequence shown here is derived from an EMBL/GenBank/DDBJ whole genome shotgun (WGS) entry which is preliminary data.</text>
</comment>
<feature type="domain" description="C2H2-type" evidence="1">
    <location>
        <begin position="121"/>
        <end position="143"/>
    </location>
</feature>